<evidence type="ECO:0000313" key="2">
    <source>
        <dbReference type="Proteomes" id="UP000613840"/>
    </source>
</evidence>
<sequence length="231" mass="24362">MHRRRGPLVLLLVVAIILALLVVADRLAPRIVADRVAATLQTALNTDQRPAVSLGGFPFLTQVATGHYQHIAISAKDVPIAGTGGRLSVTRLDGTLTDVHTGRTFRTITVGRFTGSATVSYAEISGFAGTSVSYDSTATNGDGFVTLKLPGSITVTGRPAIDGATHELYLARPQFRVGGRLLPGAVPDDLVDKLFRVRLPQVLSGVELSNVRAARTGLTLTASGSNITVRR</sequence>
<evidence type="ECO:0000313" key="1">
    <source>
        <dbReference type="EMBL" id="GGL73100.1"/>
    </source>
</evidence>
<proteinExistence type="predicted"/>
<comment type="caution">
    <text evidence="1">The sequence shown here is derived from an EMBL/GenBank/DDBJ whole genome shotgun (WGS) entry which is preliminary data.</text>
</comment>
<name>A0A917W788_9ACTN</name>
<protein>
    <recommendedName>
        <fullName evidence="3">DUF2993 domain-containing protein</fullName>
    </recommendedName>
</protein>
<dbReference type="AlphaFoldDB" id="A0A917W788"/>
<keyword evidence="2" id="KW-1185">Reference proteome</keyword>
<dbReference type="RefSeq" id="WP_188896595.1">
    <property type="nucleotide sequence ID" value="NZ_BMMZ01000009.1"/>
</dbReference>
<gene>
    <name evidence="1" type="ORF">GCM10011575_34240</name>
</gene>
<dbReference type="Proteomes" id="UP000613840">
    <property type="component" value="Unassembled WGS sequence"/>
</dbReference>
<organism evidence="1 2">
    <name type="scientific">Microlunatus endophyticus</name>
    <dbReference type="NCBI Taxonomy" id="1716077"/>
    <lineage>
        <taxon>Bacteria</taxon>
        <taxon>Bacillati</taxon>
        <taxon>Actinomycetota</taxon>
        <taxon>Actinomycetes</taxon>
        <taxon>Propionibacteriales</taxon>
        <taxon>Propionibacteriaceae</taxon>
        <taxon>Microlunatus</taxon>
    </lineage>
</organism>
<dbReference type="InterPro" id="IPR021373">
    <property type="entry name" value="DUF2993"/>
</dbReference>
<reference evidence="1" key="2">
    <citation type="submission" date="2020-09" db="EMBL/GenBank/DDBJ databases">
        <authorList>
            <person name="Sun Q."/>
            <person name="Zhou Y."/>
        </authorList>
    </citation>
    <scope>NUCLEOTIDE SEQUENCE</scope>
    <source>
        <strain evidence="1">CGMCC 4.7306</strain>
    </source>
</reference>
<dbReference type="EMBL" id="BMMZ01000009">
    <property type="protein sequence ID" value="GGL73100.1"/>
    <property type="molecule type" value="Genomic_DNA"/>
</dbReference>
<evidence type="ECO:0008006" key="3">
    <source>
        <dbReference type="Google" id="ProtNLM"/>
    </source>
</evidence>
<dbReference type="Pfam" id="PF11209">
    <property type="entry name" value="LmeA"/>
    <property type="match status" value="1"/>
</dbReference>
<accession>A0A917W788</accession>
<reference evidence="1" key="1">
    <citation type="journal article" date="2014" name="Int. J. Syst. Evol. Microbiol.">
        <title>Complete genome sequence of Corynebacterium casei LMG S-19264T (=DSM 44701T), isolated from a smear-ripened cheese.</title>
        <authorList>
            <consortium name="US DOE Joint Genome Institute (JGI-PGF)"/>
            <person name="Walter F."/>
            <person name="Albersmeier A."/>
            <person name="Kalinowski J."/>
            <person name="Ruckert C."/>
        </authorList>
    </citation>
    <scope>NUCLEOTIDE SEQUENCE</scope>
    <source>
        <strain evidence="1">CGMCC 4.7306</strain>
    </source>
</reference>